<dbReference type="InterPro" id="IPR051462">
    <property type="entry name" value="CBS_domain-containing"/>
</dbReference>
<dbReference type="PANTHER" id="PTHR48108">
    <property type="entry name" value="CBS DOMAIN-CONTAINING PROTEIN CBSX2, CHLOROPLASTIC"/>
    <property type="match status" value="1"/>
</dbReference>
<name>A0A0F9RA81_9ZZZZ</name>
<sequence>MKNIHLVSLDSNAHLVQPEEFNDILLTSSVRTIFTDFKKHQPLVIEVDTLASDALFLMQKSHVHLQLVVDHNNEFIGTISQHELNEQQFLIQQKKGFDRYQLTVGDLMVNRENIKGLHYRLLDLISIGDLIESLKKEGMQHCLVTDPENKQIRGVISARDISRRLHIPVDIQSPQTFVNIFEAVNDTHHHQQYAF</sequence>
<evidence type="ECO:0000259" key="2">
    <source>
        <dbReference type="PROSITE" id="PS51371"/>
    </source>
</evidence>
<organism evidence="3">
    <name type="scientific">marine sediment metagenome</name>
    <dbReference type="NCBI Taxonomy" id="412755"/>
    <lineage>
        <taxon>unclassified sequences</taxon>
        <taxon>metagenomes</taxon>
        <taxon>ecological metagenomes</taxon>
    </lineage>
</organism>
<dbReference type="Gene3D" id="3.10.580.10">
    <property type="entry name" value="CBS-domain"/>
    <property type="match status" value="1"/>
</dbReference>
<dbReference type="AlphaFoldDB" id="A0A0F9RA81"/>
<proteinExistence type="predicted"/>
<protein>
    <recommendedName>
        <fullName evidence="2">CBS domain-containing protein</fullName>
    </recommendedName>
</protein>
<dbReference type="SUPFAM" id="SSF54631">
    <property type="entry name" value="CBS-domain pair"/>
    <property type="match status" value="1"/>
</dbReference>
<gene>
    <name evidence="3" type="ORF">LCGC14_0997660</name>
</gene>
<evidence type="ECO:0000313" key="3">
    <source>
        <dbReference type="EMBL" id="KKN14278.1"/>
    </source>
</evidence>
<dbReference type="PROSITE" id="PS51371">
    <property type="entry name" value="CBS"/>
    <property type="match status" value="1"/>
</dbReference>
<evidence type="ECO:0000256" key="1">
    <source>
        <dbReference type="ARBA" id="ARBA00022737"/>
    </source>
</evidence>
<comment type="caution">
    <text evidence="3">The sequence shown here is derived from an EMBL/GenBank/DDBJ whole genome shotgun (WGS) entry which is preliminary data.</text>
</comment>
<dbReference type="InterPro" id="IPR000644">
    <property type="entry name" value="CBS_dom"/>
</dbReference>
<feature type="domain" description="CBS" evidence="2">
    <location>
        <begin position="37"/>
        <end position="96"/>
    </location>
</feature>
<accession>A0A0F9RA81</accession>
<dbReference type="Pfam" id="PF00571">
    <property type="entry name" value="CBS"/>
    <property type="match status" value="2"/>
</dbReference>
<keyword evidence="1" id="KW-0677">Repeat</keyword>
<dbReference type="InterPro" id="IPR046342">
    <property type="entry name" value="CBS_dom_sf"/>
</dbReference>
<dbReference type="EMBL" id="LAZR01003833">
    <property type="protein sequence ID" value="KKN14278.1"/>
    <property type="molecule type" value="Genomic_DNA"/>
</dbReference>
<dbReference type="PANTHER" id="PTHR48108:SF34">
    <property type="entry name" value="CBS DOMAIN-CONTAINING PROTEIN YHCV"/>
    <property type="match status" value="1"/>
</dbReference>
<reference evidence="3" key="1">
    <citation type="journal article" date="2015" name="Nature">
        <title>Complex archaea that bridge the gap between prokaryotes and eukaryotes.</title>
        <authorList>
            <person name="Spang A."/>
            <person name="Saw J.H."/>
            <person name="Jorgensen S.L."/>
            <person name="Zaremba-Niedzwiedzka K."/>
            <person name="Martijn J."/>
            <person name="Lind A.E."/>
            <person name="van Eijk R."/>
            <person name="Schleper C."/>
            <person name="Guy L."/>
            <person name="Ettema T.J."/>
        </authorList>
    </citation>
    <scope>NUCLEOTIDE SEQUENCE</scope>
</reference>